<accession>A0ABV9P018</accession>
<reference evidence="3" key="1">
    <citation type="journal article" date="2019" name="Int. J. Syst. Evol. Microbiol.">
        <title>The Global Catalogue of Microorganisms (GCM) 10K type strain sequencing project: providing services to taxonomists for standard genome sequencing and annotation.</title>
        <authorList>
            <consortium name="The Broad Institute Genomics Platform"/>
            <consortium name="The Broad Institute Genome Sequencing Center for Infectious Disease"/>
            <person name="Wu L."/>
            <person name="Ma J."/>
        </authorList>
    </citation>
    <scope>NUCLEOTIDE SEQUENCE [LARGE SCALE GENOMIC DNA]</scope>
    <source>
        <strain evidence="3">JCM 12165</strain>
    </source>
</reference>
<evidence type="ECO:0008006" key="4">
    <source>
        <dbReference type="Google" id="ProtNLM"/>
    </source>
</evidence>
<keyword evidence="3" id="KW-1185">Reference proteome</keyword>
<feature type="transmembrane region" description="Helical" evidence="1">
    <location>
        <begin position="40"/>
        <end position="61"/>
    </location>
</feature>
<dbReference type="Proteomes" id="UP001595896">
    <property type="component" value="Unassembled WGS sequence"/>
</dbReference>
<sequence length="141" mass="15541">MTHKIWIAISLTGIGLLLLAAVTANRGAEIIGVSFERMDLVPLGFTLLGFLVLLTGLSIPYDEKTKSTKQKIKDKDERVITIRRSAAEATFIYGAIAIPLALLGLAMFGYMNHVSFFTLYIICTIGAGVYGMTYLRMKRAY</sequence>
<keyword evidence="1" id="KW-1133">Transmembrane helix</keyword>
<comment type="caution">
    <text evidence="2">The sequence shown here is derived from an EMBL/GenBank/DDBJ whole genome shotgun (WGS) entry which is preliminary data.</text>
</comment>
<feature type="transmembrane region" description="Helical" evidence="1">
    <location>
        <begin position="91"/>
        <end position="111"/>
    </location>
</feature>
<evidence type="ECO:0000256" key="1">
    <source>
        <dbReference type="SAM" id="Phobius"/>
    </source>
</evidence>
<proteinExistence type="predicted"/>
<evidence type="ECO:0000313" key="3">
    <source>
        <dbReference type="Proteomes" id="UP001595896"/>
    </source>
</evidence>
<feature type="transmembrane region" description="Helical" evidence="1">
    <location>
        <begin position="117"/>
        <end position="135"/>
    </location>
</feature>
<dbReference type="RefSeq" id="WP_377909779.1">
    <property type="nucleotide sequence ID" value="NZ_JBHSGK010000013.1"/>
</dbReference>
<evidence type="ECO:0000313" key="2">
    <source>
        <dbReference type="EMBL" id="MFC4737174.1"/>
    </source>
</evidence>
<gene>
    <name evidence="2" type="ORF">ACFO4L_11295</name>
</gene>
<keyword evidence="1" id="KW-0472">Membrane</keyword>
<protein>
    <recommendedName>
        <fullName evidence="4">DUF2178 domain-containing protein</fullName>
    </recommendedName>
</protein>
<dbReference type="EMBL" id="JBHSGK010000013">
    <property type="protein sequence ID" value="MFC4737174.1"/>
    <property type="molecule type" value="Genomic_DNA"/>
</dbReference>
<name>A0ABV9P018_9BACI</name>
<organism evidence="2 3">
    <name type="scientific">Bacillus daqingensis</name>
    <dbReference type="NCBI Taxonomy" id="872396"/>
    <lineage>
        <taxon>Bacteria</taxon>
        <taxon>Bacillati</taxon>
        <taxon>Bacillota</taxon>
        <taxon>Bacilli</taxon>
        <taxon>Bacillales</taxon>
        <taxon>Bacillaceae</taxon>
        <taxon>Bacillus</taxon>
    </lineage>
</organism>
<keyword evidence="1" id="KW-0812">Transmembrane</keyword>